<sequence length="329" mass="35942">MDTLKQTGQHYMDLAGLDQLRQQAQQDPDASLREVALQFEGIFMNMLLKSMRDANAAFEDSESPFHSNTTQFYRQMHDSQLAQSLSAQGSLGLADLIVAQLGGDDALTPASALNHGQGLAGLSLPANPPLVTTAAANPEEADTPVAAKPDAASQPAHPPMAAAANSQPVNFEGPEHFVRSLLPHAQEAADALGVEPMMLIAQSALETGWGRKVLGSGEGQSSHNLFNIKADNRWQGEKTSVNALEFESELPVMRRSSFRVYDDLKASFDDYVEFVRQPRYRDALEASDSEGYIRALHQAGYATDPQYADKIMQLFNGLMKQYTPFRLSE</sequence>
<dbReference type="NCBIfam" id="TIGR02541">
    <property type="entry name" value="flagell_FlgJ"/>
    <property type="match status" value="1"/>
</dbReference>
<keyword evidence="7" id="KW-1005">Bacterial flagellum biogenesis</keyword>
<evidence type="ECO:0000256" key="7">
    <source>
        <dbReference type="ARBA" id="ARBA00022795"/>
    </source>
</evidence>
<evidence type="ECO:0000256" key="9">
    <source>
        <dbReference type="ARBA" id="ARBA00023295"/>
    </source>
</evidence>
<dbReference type="GO" id="GO:0016798">
    <property type="term" value="F:hydrolase activity, acting on glycosyl bonds"/>
    <property type="evidence" value="ECO:0007669"/>
    <property type="project" value="UniProtKB-KW"/>
</dbReference>
<organism evidence="14 15">
    <name type="scientific">Ferrimonas balearica (strain DSM 9799 / CCM 4581 / KCTC 23876 / PAT)</name>
    <dbReference type="NCBI Taxonomy" id="550540"/>
    <lineage>
        <taxon>Bacteria</taxon>
        <taxon>Pseudomonadati</taxon>
        <taxon>Pseudomonadota</taxon>
        <taxon>Gammaproteobacteria</taxon>
        <taxon>Alteromonadales</taxon>
        <taxon>Ferrimonadaceae</taxon>
        <taxon>Ferrimonas</taxon>
    </lineage>
</organism>
<keyword evidence="6" id="KW-0574">Periplasm</keyword>
<dbReference type="HOGENOM" id="CLU_013771_3_0_6"/>
<proteinExistence type="inferred from homology"/>
<comment type="similarity">
    <text evidence="4">In the C-terminal section; belongs to the glycosyl hydrolase 73 family.</text>
</comment>
<evidence type="ECO:0000256" key="4">
    <source>
        <dbReference type="ARBA" id="ARBA00007974"/>
    </source>
</evidence>
<evidence type="ECO:0000256" key="6">
    <source>
        <dbReference type="ARBA" id="ARBA00022764"/>
    </source>
</evidence>
<dbReference type="InterPro" id="IPR019301">
    <property type="entry name" value="Flagellar_prot_FlgJ_N"/>
</dbReference>
<dbReference type="STRING" id="550540.Fbal_2657"/>
<dbReference type="GO" id="GO:0071555">
    <property type="term" value="P:cell wall organization"/>
    <property type="evidence" value="ECO:0007669"/>
    <property type="project" value="UniProtKB-KW"/>
</dbReference>
<keyword evidence="8" id="KW-0378">Hydrolase</keyword>
<evidence type="ECO:0000256" key="8">
    <source>
        <dbReference type="ARBA" id="ARBA00022801"/>
    </source>
</evidence>
<evidence type="ECO:0000313" key="14">
    <source>
        <dbReference type="EMBL" id="ADN76859.1"/>
    </source>
</evidence>
<evidence type="ECO:0000256" key="5">
    <source>
        <dbReference type="ARBA" id="ARBA00013433"/>
    </source>
</evidence>
<dbReference type="GO" id="GO:0071973">
    <property type="term" value="P:bacterial-type flagellum-dependent cell motility"/>
    <property type="evidence" value="ECO:0007669"/>
    <property type="project" value="TreeGrafter"/>
</dbReference>
<dbReference type="GeneID" id="67182887"/>
<dbReference type="GO" id="GO:0044780">
    <property type="term" value="P:bacterial-type flagellum assembly"/>
    <property type="evidence" value="ECO:0007669"/>
    <property type="project" value="InterPro"/>
</dbReference>
<gene>
    <name evidence="14" type="ordered locus">Fbal_2657</name>
</gene>
<dbReference type="CAZy" id="GH73">
    <property type="family name" value="Glycoside Hydrolase Family 73"/>
</dbReference>
<dbReference type="InterPro" id="IPR051056">
    <property type="entry name" value="Glycosyl_Hydrolase_73"/>
</dbReference>
<name>E1SQT4_FERBD</name>
<dbReference type="Gene3D" id="2.10.70.40">
    <property type="entry name" value="peptidoglycan hydrolase"/>
    <property type="match status" value="1"/>
</dbReference>
<evidence type="ECO:0000256" key="11">
    <source>
        <dbReference type="ARBA" id="ARBA00030835"/>
    </source>
</evidence>
<keyword evidence="15" id="KW-1185">Reference proteome</keyword>
<evidence type="ECO:0000256" key="1">
    <source>
        <dbReference type="ARBA" id="ARBA00002954"/>
    </source>
</evidence>
<dbReference type="Gene3D" id="1.10.530.10">
    <property type="match status" value="1"/>
</dbReference>
<comment type="subcellular location">
    <subcellularLocation>
        <location evidence="2">Periplasm</location>
    </subcellularLocation>
</comment>
<accession>E1SQT4</accession>
<comment type="function">
    <text evidence="1">Flagellum-specific muramidase which hydrolyzes the peptidoglycan layer to assemble the rod structure in the periplasmic space.</text>
</comment>
<dbReference type="eggNOG" id="COG3951">
    <property type="taxonomic scope" value="Bacteria"/>
</dbReference>
<dbReference type="eggNOG" id="COG1705">
    <property type="taxonomic scope" value="Bacteria"/>
</dbReference>
<feature type="region of interest" description="Disordered" evidence="12">
    <location>
        <begin position="141"/>
        <end position="163"/>
    </location>
</feature>
<dbReference type="PRINTS" id="PR01002">
    <property type="entry name" value="FLGFLGJ"/>
</dbReference>
<feature type="domain" description="Mannosyl-glycoprotein endo-beta-N-acetylglucosamidase-like" evidence="13">
    <location>
        <begin position="159"/>
        <end position="323"/>
    </location>
</feature>
<reference evidence="14 15" key="1">
    <citation type="journal article" date="2010" name="Stand. Genomic Sci.">
        <title>Complete genome sequence of Ferrimonas balearica type strain (PAT).</title>
        <authorList>
            <person name="Nolan M."/>
            <person name="Sikorski J."/>
            <person name="Davenport K."/>
            <person name="Lucas S."/>
            <person name="Glavina Del Rio T."/>
            <person name="Tice H."/>
            <person name="Cheng J."/>
            <person name="Goodwin L."/>
            <person name="Pitluck S."/>
            <person name="Liolios K."/>
            <person name="Ivanova N."/>
            <person name="Mavromatis K."/>
            <person name="Ovchinnikova G."/>
            <person name="Pati A."/>
            <person name="Chen A."/>
            <person name="Palaniappan K."/>
            <person name="Land M."/>
            <person name="Hauser L."/>
            <person name="Chang Y."/>
            <person name="Jeffries C."/>
            <person name="Tapia R."/>
            <person name="Brettin T."/>
            <person name="Detter J."/>
            <person name="Han C."/>
            <person name="Yasawong M."/>
            <person name="Rohde M."/>
            <person name="Tindall B."/>
            <person name="Goker M."/>
            <person name="Woyke T."/>
            <person name="Bristow J."/>
            <person name="Eisen J."/>
            <person name="Markowitz V."/>
            <person name="Hugenholtz P."/>
            <person name="Kyrpides N."/>
            <person name="Klenk H."/>
            <person name="Lapidus A."/>
        </authorList>
    </citation>
    <scope>NUCLEOTIDE SEQUENCE [LARGE SCALE GENOMIC DNA]</scope>
    <source>
        <strain evidence="15">DSM 9799 / CCM 4581 / KCTC 23876 / PAT</strain>
    </source>
</reference>
<dbReference type="InterPro" id="IPR002901">
    <property type="entry name" value="MGlyc_endo_b_GlcNAc-like_dom"/>
</dbReference>
<evidence type="ECO:0000313" key="15">
    <source>
        <dbReference type="Proteomes" id="UP000006683"/>
    </source>
</evidence>
<evidence type="ECO:0000256" key="12">
    <source>
        <dbReference type="SAM" id="MobiDB-lite"/>
    </source>
</evidence>
<dbReference type="PANTHER" id="PTHR33308">
    <property type="entry name" value="PEPTIDOGLYCAN HYDROLASE FLGJ"/>
    <property type="match status" value="1"/>
</dbReference>
<keyword evidence="9" id="KW-0326">Glycosidase</keyword>
<evidence type="ECO:0000256" key="3">
    <source>
        <dbReference type="ARBA" id="ARBA00006880"/>
    </source>
</evidence>
<evidence type="ECO:0000256" key="2">
    <source>
        <dbReference type="ARBA" id="ARBA00004418"/>
    </source>
</evidence>
<dbReference type="PANTHER" id="PTHR33308:SF9">
    <property type="entry name" value="PEPTIDOGLYCAN HYDROLASE FLGJ"/>
    <property type="match status" value="1"/>
</dbReference>
<dbReference type="InterPro" id="IPR013377">
    <property type="entry name" value="FlgJ"/>
</dbReference>
<evidence type="ECO:0000259" key="13">
    <source>
        <dbReference type="SMART" id="SM00047"/>
    </source>
</evidence>
<evidence type="ECO:0000256" key="10">
    <source>
        <dbReference type="ARBA" id="ARBA00023316"/>
    </source>
</evidence>
<dbReference type="Pfam" id="PF10135">
    <property type="entry name" value="Rod-binding"/>
    <property type="match status" value="1"/>
</dbReference>
<dbReference type="Proteomes" id="UP000006683">
    <property type="component" value="Chromosome"/>
</dbReference>
<dbReference type="Pfam" id="PF01832">
    <property type="entry name" value="Glucosaminidase"/>
    <property type="match status" value="1"/>
</dbReference>
<comment type="similarity">
    <text evidence="3">In the N-terminal section; belongs to the FlgJ family.</text>
</comment>
<dbReference type="SMART" id="SM00047">
    <property type="entry name" value="LYZ2"/>
    <property type="match status" value="1"/>
</dbReference>
<dbReference type="EMBL" id="CP002209">
    <property type="protein sequence ID" value="ADN76859.1"/>
    <property type="molecule type" value="Genomic_DNA"/>
</dbReference>
<dbReference type="RefSeq" id="WP_013346165.1">
    <property type="nucleotide sequence ID" value="NC_014541.1"/>
</dbReference>
<keyword evidence="14" id="KW-0966">Cell projection</keyword>
<keyword evidence="14" id="KW-0282">Flagellum</keyword>
<protein>
    <recommendedName>
        <fullName evidence="5">Peptidoglycan hydrolase FlgJ</fullName>
    </recommendedName>
    <alternativeName>
        <fullName evidence="11">Muramidase FlgJ</fullName>
    </alternativeName>
</protein>
<keyword evidence="10" id="KW-0961">Cell wall biogenesis/degradation</keyword>
<dbReference type="GO" id="GO:0004040">
    <property type="term" value="F:amidase activity"/>
    <property type="evidence" value="ECO:0007669"/>
    <property type="project" value="InterPro"/>
</dbReference>
<dbReference type="OrthoDB" id="289937at2"/>
<dbReference type="GO" id="GO:0042597">
    <property type="term" value="C:periplasmic space"/>
    <property type="evidence" value="ECO:0007669"/>
    <property type="project" value="UniProtKB-SubCell"/>
</dbReference>
<dbReference type="AlphaFoldDB" id="E1SQT4"/>
<keyword evidence="14" id="KW-0969">Cilium</keyword>
<dbReference type="KEGG" id="fbl:Fbal_2657"/>